<dbReference type="PANTHER" id="PTHR21089">
    <property type="entry name" value="SHIKIMATE DEHYDROGENASE"/>
    <property type="match status" value="1"/>
</dbReference>
<comment type="caution">
    <text evidence="5">The sequence shown here is derived from an EMBL/GenBank/DDBJ whole genome shotgun (WGS) entry which is preliminary data.</text>
</comment>
<gene>
    <name evidence="5" type="ORF">QWJ41_12685</name>
</gene>
<keyword evidence="2" id="KW-0028">Amino-acid biosynthesis</keyword>
<dbReference type="SUPFAM" id="SSF51735">
    <property type="entry name" value="NAD(P)-binding Rossmann-fold domains"/>
    <property type="match status" value="1"/>
</dbReference>
<dbReference type="SUPFAM" id="SSF53223">
    <property type="entry name" value="Aminoacid dehydrogenase-like, N-terminal domain"/>
    <property type="match status" value="1"/>
</dbReference>
<organism evidence="5 6">
    <name type="scientific">Nocardioides cremeus</name>
    <dbReference type="NCBI Taxonomy" id="3058044"/>
    <lineage>
        <taxon>Bacteria</taxon>
        <taxon>Bacillati</taxon>
        <taxon>Actinomycetota</taxon>
        <taxon>Actinomycetes</taxon>
        <taxon>Propionibacteriales</taxon>
        <taxon>Nocardioidaceae</taxon>
        <taxon>Nocardioides</taxon>
    </lineage>
</organism>
<dbReference type="InterPro" id="IPR022893">
    <property type="entry name" value="Shikimate_DH_fam"/>
</dbReference>
<keyword evidence="5" id="KW-0560">Oxidoreductase</keyword>
<dbReference type="EC" id="1.1.1.25" evidence="5"/>
<evidence type="ECO:0000256" key="2">
    <source>
        <dbReference type="ARBA" id="ARBA00023141"/>
    </source>
</evidence>
<dbReference type="Pfam" id="PF08501">
    <property type="entry name" value="Shikimate_dh_N"/>
    <property type="match status" value="1"/>
</dbReference>
<comment type="pathway">
    <text evidence="1">Metabolic intermediate biosynthesis; chorismate biosynthesis; chorismate from D-erythrose 4-phosphate and phosphoenolpyruvate: step 4/7.</text>
</comment>
<evidence type="ECO:0000259" key="4">
    <source>
        <dbReference type="Pfam" id="PF08501"/>
    </source>
</evidence>
<dbReference type="RefSeq" id="WP_302708698.1">
    <property type="nucleotide sequence ID" value="NZ_JAULSC010000012.1"/>
</dbReference>
<dbReference type="NCBIfam" id="NF001311">
    <property type="entry name" value="PRK00258.1-3"/>
    <property type="match status" value="1"/>
</dbReference>
<dbReference type="Pfam" id="PF03807">
    <property type="entry name" value="F420_oxidored"/>
    <property type="match status" value="1"/>
</dbReference>
<dbReference type="Gene3D" id="3.40.50.720">
    <property type="entry name" value="NAD(P)-binding Rossmann-like Domain"/>
    <property type="match status" value="1"/>
</dbReference>
<evidence type="ECO:0000313" key="6">
    <source>
        <dbReference type="Proteomes" id="UP001168363"/>
    </source>
</evidence>
<proteinExistence type="predicted"/>
<reference evidence="5" key="1">
    <citation type="submission" date="2023-06" db="EMBL/GenBank/DDBJ databases">
        <title>Genome sequence of Nocardioides sp. SOB44.</title>
        <authorList>
            <person name="Zhang G."/>
        </authorList>
    </citation>
    <scope>NUCLEOTIDE SEQUENCE</scope>
    <source>
        <strain evidence="5">SOB44</strain>
    </source>
</reference>
<accession>A0ABT8TRW9</accession>
<keyword evidence="6" id="KW-1185">Reference proteome</keyword>
<dbReference type="InterPro" id="IPR036291">
    <property type="entry name" value="NAD(P)-bd_dom_sf"/>
</dbReference>
<dbReference type="Gene3D" id="3.40.50.10860">
    <property type="entry name" value="Leucine Dehydrogenase, chain A, domain 1"/>
    <property type="match status" value="1"/>
</dbReference>
<dbReference type="GO" id="GO:0004764">
    <property type="term" value="F:shikimate 3-dehydrogenase (NADP+) activity"/>
    <property type="evidence" value="ECO:0007669"/>
    <property type="project" value="UniProtKB-EC"/>
</dbReference>
<dbReference type="PANTHER" id="PTHR21089:SF1">
    <property type="entry name" value="BIFUNCTIONAL 3-DEHYDROQUINATE DEHYDRATASE_SHIKIMATE DEHYDROGENASE, CHLOROPLASTIC"/>
    <property type="match status" value="1"/>
</dbReference>
<evidence type="ECO:0000313" key="5">
    <source>
        <dbReference type="EMBL" id="MDO3396581.1"/>
    </source>
</evidence>
<name>A0ABT8TRW9_9ACTN</name>
<sequence>MAPVRCAVLGDPVDHSLSPVLHRAAYDALGLAGWAYEAVRVPGGTLADFLRGLDGSWRGLSLTMPLKRELLDLAGEVTDRARLVGAANTLVLGDDVAAGGLADNTDLPGAAAAVRERWAGAVDDVVVLGGGATAASTALALVEEGATRVRVLARSPQRAAQTVDAVRAHPSAPRVEALALPTQPVHADVVVSTVPADAQGPDLLALLHAPVFFEVLYDPWPTPLAKAAGERGAVLVGGLDLLVHQAALQVELFTGASTDPSTDRPAPLAVMREAGERALLARARG</sequence>
<feature type="domain" description="Shikimate dehydrogenase substrate binding N-terminal" evidence="4">
    <location>
        <begin position="8"/>
        <end position="90"/>
    </location>
</feature>
<evidence type="ECO:0000259" key="3">
    <source>
        <dbReference type="Pfam" id="PF03807"/>
    </source>
</evidence>
<protein>
    <submittedName>
        <fullName evidence="5">Shikimate dehydrogenase</fullName>
        <ecNumber evidence="5">1.1.1.25</ecNumber>
    </submittedName>
</protein>
<dbReference type="Proteomes" id="UP001168363">
    <property type="component" value="Unassembled WGS sequence"/>
</dbReference>
<dbReference type="InterPro" id="IPR013708">
    <property type="entry name" value="Shikimate_DH-bd_N"/>
</dbReference>
<keyword evidence="2" id="KW-0057">Aromatic amino acid biosynthesis</keyword>
<dbReference type="EMBL" id="JAULSC010000012">
    <property type="protein sequence ID" value="MDO3396581.1"/>
    <property type="molecule type" value="Genomic_DNA"/>
</dbReference>
<dbReference type="InterPro" id="IPR028939">
    <property type="entry name" value="P5C_Rdtase_cat_N"/>
</dbReference>
<evidence type="ECO:0000256" key="1">
    <source>
        <dbReference type="ARBA" id="ARBA00004871"/>
    </source>
</evidence>
<feature type="domain" description="Pyrroline-5-carboxylate reductase catalytic N-terminal" evidence="3">
    <location>
        <begin position="125"/>
        <end position="197"/>
    </location>
</feature>
<dbReference type="InterPro" id="IPR046346">
    <property type="entry name" value="Aminoacid_DH-like_N_sf"/>
</dbReference>